<evidence type="ECO:0008006" key="4">
    <source>
        <dbReference type="Google" id="ProtNLM"/>
    </source>
</evidence>
<name>A0A1T4SAE5_9HYPH</name>
<keyword evidence="3" id="KW-1185">Reference proteome</keyword>
<feature type="chain" id="PRO_5013114936" description="DUF1318 domain-containing protein" evidence="1">
    <location>
        <begin position="28"/>
        <end position="119"/>
    </location>
</feature>
<evidence type="ECO:0000313" key="3">
    <source>
        <dbReference type="Proteomes" id="UP000190092"/>
    </source>
</evidence>
<dbReference type="Pfam" id="PF07027">
    <property type="entry name" value="DUF1318"/>
    <property type="match status" value="1"/>
</dbReference>
<dbReference type="InterPro" id="IPR008309">
    <property type="entry name" value="YdbL"/>
</dbReference>
<feature type="signal peptide" evidence="1">
    <location>
        <begin position="1"/>
        <end position="27"/>
    </location>
</feature>
<reference evidence="3" key="1">
    <citation type="submission" date="2017-02" db="EMBL/GenBank/DDBJ databases">
        <authorList>
            <person name="Varghese N."/>
            <person name="Submissions S."/>
        </authorList>
    </citation>
    <scope>NUCLEOTIDE SEQUENCE [LARGE SCALE GENOMIC DNA]</scope>
    <source>
        <strain evidence="3">ATCC 27094</strain>
    </source>
</reference>
<dbReference type="EMBL" id="FUWJ01000007">
    <property type="protein sequence ID" value="SKA25224.1"/>
    <property type="molecule type" value="Genomic_DNA"/>
</dbReference>
<dbReference type="Proteomes" id="UP000190092">
    <property type="component" value="Unassembled WGS sequence"/>
</dbReference>
<accession>A0A1T4SAE5</accession>
<proteinExistence type="predicted"/>
<protein>
    <recommendedName>
        <fullName evidence="4">DUF1318 domain-containing protein</fullName>
    </recommendedName>
</protein>
<dbReference type="RefSeq" id="WP_170921072.1">
    <property type="nucleotide sequence ID" value="NZ_FUWJ01000007.1"/>
</dbReference>
<evidence type="ECO:0000256" key="1">
    <source>
        <dbReference type="SAM" id="SignalP"/>
    </source>
</evidence>
<sequence length="119" mass="12681">MTSGTSRFSRRLLLGGFVAFIAPSLGAEAQSARVLDGPRAAGLVGERFDGYAAIRGAAPADVRALVDHVNAERRALYAQRAAATNAPVDAVGRLYAAEIFRRLPAGSWIQAEDGRWVQK</sequence>
<organism evidence="2 3">
    <name type="scientific">Enhydrobacter aerosaccus</name>
    <dbReference type="NCBI Taxonomy" id="225324"/>
    <lineage>
        <taxon>Bacteria</taxon>
        <taxon>Pseudomonadati</taxon>
        <taxon>Pseudomonadota</taxon>
        <taxon>Alphaproteobacteria</taxon>
        <taxon>Hyphomicrobiales</taxon>
        <taxon>Enhydrobacter</taxon>
    </lineage>
</organism>
<keyword evidence="1" id="KW-0732">Signal</keyword>
<dbReference type="AlphaFoldDB" id="A0A1T4SAE5"/>
<evidence type="ECO:0000313" key="2">
    <source>
        <dbReference type="EMBL" id="SKA25224.1"/>
    </source>
</evidence>
<dbReference type="STRING" id="225324.SAMN02745126_04505"/>
<gene>
    <name evidence="2" type="ORF">SAMN02745126_04505</name>
</gene>